<evidence type="ECO:0000313" key="2">
    <source>
        <dbReference type="Proteomes" id="UP000314294"/>
    </source>
</evidence>
<proteinExistence type="predicted"/>
<gene>
    <name evidence="1" type="ORF">EYF80_015808</name>
</gene>
<organism evidence="1 2">
    <name type="scientific">Liparis tanakae</name>
    <name type="common">Tanaka's snailfish</name>
    <dbReference type="NCBI Taxonomy" id="230148"/>
    <lineage>
        <taxon>Eukaryota</taxon>
        <taxon>Metazoa</taxon>
        <taxon>Chordata</taxon>
        <taxon>Craniata</taxon>
        <taxon>Vertebrata</taxon>
        <taxon>Euteleostomi</taxon>
        <taxon>Actinopterygii</taxon>
        <taxon>Neopterygii</taxon>
        <taxon>Teleostei</taxon>
        <taxon>Neoteleostei</taxon>
        <taxon>Acanthomorphata</taxon>
        <taxon>Eupercaria</taxon>
        <taxon>Perciformes</taxon>
        <taxon>Cottioidei</taxon>
        <taxon>Cottales</taxon>
        <taxon>Liparidae</taxon>
        <taxon>Liparis</taxon>
    </lineage>
</organism>
<accession>A0A4Z2I7G5</accession>
<sequence>MLNSRLSPVAEVKQSFVLCDRPVRRGRRRGRFLCQFLIFVRATEKPQAPPTCFQFFILSSLSLQFAGVVAGFDLAPFSVYCPPVPVPSVK</sequence>
<dbReference type="EMBL" id="SRLO01000119">
    <property type="protein sequence ID" value="TNN73987.1"/>
    <property type="molecule type" value="Genomic_DNA"/>
</dbReference>
<comment type="caution">
    <text evidence="1">The sequence shown here is derived from an EMBL/GenBank/DDBJ whole genome shotgun (WGS) entry which is preliminary data.</text>
</comment>
<evidence type="ECO:0000313" key="1">
    <source>
        <dbReference type="EMBL" id="TNN73987.1"/>
    </source>
</evidence>
<dbReference type="Proteomes" id="UP000314294">
    <property type="component" value="Unassembled WGS sequence"/>
</dbReference>
<protein>
    <submittedName>
        <fullName evidence="1">Uncharacterized protein</fullName>
    </submittedName>
</protein>
<name>A0A4Z2I7G5_9TELE</name>
<reference evidence="1 2" key="1">
    <citation type="submission" date="2019-03" db="EMBL/GenBank/DDBJ databases">
        <title>First draft genome of Liparis tanakae, snailfish: a comprehensive survey of snailfish specific genes.</title>
        <authorList>
            <person name="Kim W."/>
            <person name="Song I."/>
            <person name="Jeong J.-H."/>
            <person name="Kim D."/>
            <person name="Kim S."/>
            <person name="Ryu S."/>
            <person name="Song J.Y."/>
            <person name="Lee S.K."/>
        </authorList>
    </citation>
    <scope>NUCLEOTIDE SEQUENCE [LARGE SCALE GENOMIC DNA]</scope>
    <source>
        <tissue evidence="1">Muscle</tissue>
    </source>
</reference>
<dbReference type="AlphaFoldDB" id="A0A4Z2I7G5"/>
<keyword evidence="2" id="KW-1185">Reference proteome</keyword>